<dbReference type="EMBL" id="CM020619">
    <property type="protein sequence ID" value="KAK1866766.1"/>
    <property type="molecule type" value="Genomic_DNA"/>
</dbReference>
<accession>A0ACC3CAI0</accession>
<proteinExistence type="predicted"/>
<sequence length="544" mass="54522">MAPPGGGRPCPLLRATNLSRTLPGAGDPLYTGVSLSVAAGEVLFLTGPSGSGKSTLLRALSGADPLPAGAGVTLHPTPGPGERPHRPRVRGAGGSPDRPAWASLSGGEAARAALALCLATRPQVLLLDEVTASVDPVGTRRVERAVAAAAAAGAAVVWVTHDEAQPARVVSPRRGAPAGGGGGLGALRRWAAAAAAAVGVPATRVAGVPALEHLAPVIAAAVAGATVPGATVAPAAAAAATIDAAGVGDTAAAGAAALAGPAAVSLVAVAATAATIVGVAAASMWMHLQLEAKVLAAAARCAVQLFVLGFVLVPIFTSGSPAVVLGYLALMVVVASAEATRRTKYTTPNLFGLVLGSIAVAAAAMSAFGLGIILRTGMDAQYVIPITGMLLGNSLSAVSVSLSHLLTQFAEHPEPVVTFLALGADCWEASRDTVRSAMTLGLTPTLNMMSVTGVVSIPGLMTGQLLSGTSPEQATRYQTIILFLICGTSCVAVLSTVLSSVVGLFDSDHRFLTDRLCRRPPSALSTFLFTLVRDAARKPERDWH</sequence>
<evidence type="ECO:0000313" key="2">
    <source>
        <dbReference type="Proteomes" id="UP000798662"/>
    </source>
</evidence>
<reference evidence="1" key="1">
    <citation type="submission" date="2019-11" db="EMBL/GenBank/DDBJ databases">
        <title>Nori genome reveals adaptations in red seaweeds to the harsh intertidal environment.</title>
        <authorList>
            <person name="Wang D."/>
            <person name="Mao Y."/>
        </authorList>
    </citation>
    <scope>NUCLEOTIDE SEQUENCE</scope>
    <source>
        <tissue evidence="1">Gametophyte</tissue>
    </source>
</reference>
<comment type="caution">
    <text evidence="1">The sequence shown here is derived from an EMBL/GenBank/DDBJ whole genome shotgun (WGS) entry which is preliminary data.</text>
</comment>
<gene>
    <name evidence="1" type="ORF">I4F81_009281</name>
</gene>
<protein>
    <submittedName>
        <fullName evidence="1">Uncharacterized protein</fullName>
    </submittedName>
</protein>
<keyword evidence="2" id="KW-1185">Reference proteome</keyword>
<organism evidence="1 2">
    <name type="scientific">Pyropia yezoensis</name>
    <name type="common">Susabi-nori</name>
    <name type="synonym">Porphyra yezoensis</name>
    <dbReference type="NCBI Taxonomy" id="2788"/>
    <lineage>
        <taxon>Eukaryota</taxon>
        <taxon>Rhodophyta</taxon>
        <taxon>Bangiophyceae</taxon>
        <taxon>Bangiales</taxon>
        <taxon>Bangiaceae</taxon>
        <taxon>Pyropia</taxon>
    </lineage>
</organism>
<dbReference type="Proteomes" id="UP000798662">
    <property type="component" value="Chromosome 2"/>
</dbReference>
<evidence type="ECO:0000313" key="1">
    <source>
        <dbReference type="EMBL" id="KAK1866766.1"/>
    </source>
</evidence>
<name>A0ACC3CAI0_PYRYE</name>